<dbReference type="EC" id="1.1.1.47" evidence="2"/>
<dbReference type="AlphaFoldDB" id="V4QXZ3"/>
<dbReference type="EMBL" id="AWXZ01000030">
    <property type="protein sequence ID" value="ESR24622.1"/>
    <property type="molecule type" value="Genomic_DNA"/>
</dbReference>
<dbReference type="Gene3D" id="3.40.50.720">
    <property type="entry name" value="NAD(P)-binding Rossmann-like Domain"/>
    <property type="match status" value="1"/>
</dbReference>
<dbReference type="STRING" id="631454.N177_2302"/>
<keyword evidence="2" id="KW-0560">Oxidoreductase</keyword>
<dbReference type="InterPro" id="IPR002347">
    <property type="entry name" value="SDR_fam"/>
</dbReference>
<reference evidence="2 3" key="1">
    <citation type="journal article" date="2014" name="Genome Announc.">
        <title>Draft Genome Sequence of Lutibaculum baratangense Strain AMV1T, Isolated from a Mud Volcano in Andamans, India.</title>
        <authorList>
            <person name="Singh A."/>
            <person name="Sreenivas A."/>
            <person name="Sathyanarayana Reddy G."/>
            <person name="Pinnaka A.K."/>
            <person name="Shivaji S."/>
        </authorList>
    </citation>
    <scope>NUCLEOTIDE SEQUENCE [LARGE SCALE GENOMIC DNA]</scope>
    <source>
        <strain evidence="2 3">AMV1</strain>
    </source>
</reference>
<accession>V4QXZ3</accession>
<dbReference type="PRINTS" id="PR00080">
    <property type="entry name" value="SDRFAMILY"/>
</dbReference>
<evidence type="ECO:0000313" key="3">
    <source>
        <dbReference type="Proteomes" id="UP000017819"/>
    </source>
</evidence>
<dbReference type="GO" id="GO:0047936">
    <property type="term" value="F:glucose 1-dehydrogenase [NAD(P)+] activity"/>
    <property type="evidence" value="ECO:0007669"/>
    <property type="project" value="UniProtKB-EC"/>
</dbReference>
<dbReference type="PATRIC" id="fig|631454.5.peg.2270"/>
<dbReference type="RefSeq" id="WP_023432431.1">
    <property type="nucleotide sequence ID" value="NZ_AWXZ01000030.1"/>
</dbReference>
<sequence>MSVKRHGLLAGQAALVTGASSGIGAGIAKALAGEGAVVGVNYRSDRASAEDVVAAIAEAGGEAFEIEADVTEEDGVEEMMRTFLDRAGRLDVMVPNAGIQKDASIDEMTLDHWKSVLDVNLTGQFLCARAAIAQFDTQPGPATSASVGKIICMSSVHQDIPCAGRVNYAASKGGIDMMMRSLAQEVAHRRIRINSIAPGAIKTPINEEAWQTEEAERQLLELIPYGRVGVVEDVARAAVWLASDLSDYVVGTTLYVDGGMSLYPGFRDNG</sequence>
<dbReference type="PRINTS" id="PR00081">
    <property type="entry name" value="GDHRDH"/>
</dbReference>
<organism evidence="2 3">
    <name type="scientific">Lutibaculum baratangense AMV1</name>
    <dbReference type="NCBI Taxonomy" id="631454"/>
    <lineage>
        <taxon>Bacteria</taxon>
        <taxon>Pseudomonadati</taxon>
        <taxon>Pseudomonadota</taxon>
        <taxon>Alphaproteobacteria</taxon>
        <taxon>Hyphomicrobiales</taxon>
        <taxon>Tepidamorphaceae</taxon>
        <taxon>Lutibaculum</taxon>
    </lineage>
</organism>
<dbReference type="PROSITE" id="PS00061">
    <property type="entry name" value="ADH_SHORT"/>
    <property type="match status" value="1"/>
</dbReference>
<gene>
    <name evidence="2" type="ORF">N177_2302</name>
</gene>
<comment type="similarity">
    <text evidence="1">Belongs to the short-chain dehydrogenases/reductases (SDR) family.</text>
</comment>
<proteinExistence type="inferred from homology"/>
<evidence type="ECO:0000256" key="1">
    <source>
        <dbReference type="ARBA" id="ARBA00006484"/>
    </source>
</evidence>
<dbReference type="Pfam" id="PF13561">
    <property type="entry name" value="adh_short_C2"/>
    <property type="match status" value="1"/>
</dbReference>
<keyword evidence="3" id="KW-1185">Reference proteome</keyword>
<dbReference type="eggNOG" id="COG1028">
    <property type="taxonomic scope" value="Bacteria"/>
</dbReference>
<dbReference type="OrthoDB" id="9790146at2"/>
<dbReference type="InterPro" id="IPR020904">
    <property type="entry name" value="Sc_DH/Rdtase_CS"/>
</dbReference>
<name>V4QXZ3_9HYPH</name>
<dbReference type="PANTHER" id="PTHR42760:SF132">
    <property type="entry name" value="SHORT-CHAIN DEHYDROGENASE_REDUCTASE FAMILY PROTEIN"/>
    <property type="match status" value="1"/>
</dbReference>
<dbReference type="InterPro" id="IPR036291">
    <property type="entry name" value="NAD(P)-bd_dom_sf"/>
</dbReference>
<comment type="caution">
    <text evidence="2">The sequence shown here is derived from an EMBL/GenBank/DDBJ whole genome shotgun (WGS) entry which is preliminary data.</text>
</comment>
<dbReference type="PANTHER" id="PTHR42760">
    <property type="entry name" value="SHORT-CHAIN DEHYDROGENASES/REDUCTASES FAMILY MEMBER"/>
    <property type="match status" value="1"/>
</dbReference>
<dbReference type="FunFam" id="3.40.50.720:FF:000084">
    <property type="entry name" value="Short-chain dehydrogenase reductase"/>
    <property type="match status" value="1"/>
</dbReference>
<dbReference type="NCBIfam" id="NF005559">
    <property type="entry name" value="PRK07231.1"/>
    <property type="match status" value="1"/>
</dbReference>
<dbReference type="Proteomes" id="UP000017819">
    <property type="component" value="Unassembled WGS sequence"/>
</dbReference>
<dbReference type="SUPFAM" id="SSF51735">
    <property type="entry name" value="NAD(P)-binding Rossmann-fold domains"/>
    <property type="match status" value="1"/>
</dbReference>
<protein>
    <submittedName>
        <fullName evidence="2">Glucose 1-dehydrogenase</fullName>
        <ecNumber evidence="2">1.1.1.47</ecNumber>
    </submittedName>
</protein>
<evidence type="ECO:0000313" key="2">
    <source>
        <dbReference type="EMBL" id="ESR24622.1"/>
    </source>
</evidence>